<protein>
    <submittedName>
        <fullName evidence="6">DNA-binding IclR family transcriptional regulator</fullName>
    </submittedName>
</protein>
<reference evidence="6 7" key="1">
    <citation type="submission" date="2020-07" db="EMBL/GenBank/DDBJ databases">
        <title>Sequencing the genomes of 1000 actinobacteria strains.</title>
        <authorList>
            <person name="Klenk H.-P."/>
        </authorList>
    </citation>
    <scope>NUCLEOTIDE SEQUENCE [LARGE SCALE GENOMIC DNA]</scope>
    <source>
        <strain evidence="6 7">CXB654</strain>
    </source>
</reference>
<dbReference type="Pfam" id="PF09339">
    <property type="entry name" value="HTH_IclR"/>
    <property type="match status" value="1"/>
</dbReference>
<dbReference type="SUPFAM" id="SSF46785">
    <property type="entry name" value="Winged helix' DNA-binding domain"/>
    <property type="match status" value="1"/>
</dbReference>
<dbReference type="InterPro" id="IPR050707">
    <property type="entry name" value="HTH_MetabolicPath_Reg"/>
</dbReference>
<dbReference type="PROSITE" id="PS51078">
    <property type="entry name" value="ICLR_ED"/>
    <property type="match status" value="1"/>
</dbReference>
<accession>A0A852U2R2</accession>
<keyword evidence="7" id="KW-1185">Reference proteome</keyword>
<dbReference type="RefSeq" id="WP_179644217.1">
    <property type="nucleotide sequence ID" value="NZ_BAAAYY010000004.1"/>
</dbReference>
<evidence type="ECO:0000256" key="1">
    <source>
        <dbReference type="ARBA" id="ARBA00023015"/>
    </source>
</evidence>
<dbReference type="InterPro" id="IPR005471">
    <property type="entry name" value="Tscrpt_reg_IclR_N"/>
</dbReference>
<gene>
    <name evidence="6" type="ORF">HDA32_003554</name>
</gene>
<feature type="domain" description="IclR-ED" evidence="5">
    <location>
        <begin position="72"/>
        <end position="245"/>
    </location>
</feature>
<dbReference type="EMBL" id="JACCCC010000001">
    <property type="protein sequence ID" value="NYE48434.1"/>
    <property type="molecule type" value="Genomic_DNA"/>
</dbReference>
<evidence type="ECO:0000259" key="4">
    <source>
        <dbReference type="PROSITE" id="PS51077"/>
    </source>
</evidence>
<keyword evidence="2 6" id="KW-0238">DNA-binding</keyword>
<dbReference type="InterPro" id="IPR036388">
    <property type="entry name" value="WH-like_DNA-bd_sf"/>
</dbReference>
<dbReference type="GO" id="GO:0003700">
    <property type="term" value="F:DNA-binding transcription factor activity"/>
    <property type="evidence" value="ECO:0007669"/>
    <property type="project" value="TreeGrafter"/>
</dbReference>
<evidence type="ECO:0000259" key="5">
    <source>
        <dbReference type="PROSITE" id="PS51078"/>
    </source>
</evidence>
<dbReference type="Pfam" id="PF01614">
    <property type="entry name" value="IclR_C"/>
    <property type="match status" value="1"/>
</dbReference>
<dbReference type="GO" id="GO:0045892">
    <property type="term" value="P:negative regulation of DNA-templated transcription"/>
    <property type="evidence" value="ECO:0007669"/>
    <property type="project" value="TreeGrafter"/>
</dbReference>
<dbReference type="InterPro" id="IPR036390">
    <property type="entry name" value="WH_DNA-bd_sf"/>
</dbReference>
<dbReference type="InterPro" id="IPR014757">
    <property type="entry name" value="Tscrpt_reg_IclR_C"/>
</dbReference>
<sequence length="246" mass="26522">MKNKPPYAIESVDHALHLASLLQQEGPLRVTDAADRLDVSASTAHRLLAMLVYRDFAEQQPDRRYRAGRVLRPTPVSEAPIALLRRIALPHLRRLVERVQESANLMVMAGPEVRFIATAECEQVLRVGDRAGRSLPTHLTSGGKAILAALPAEELTALYRGCDQVDLPRLRRELGLVRKRGFAINDQSTETGLTALGMRVDGPSGTPAAAVSLALPSARFDRDALATWIGAVSATVAAIEADLAAG</sequence>
<dbReference type="SUPFAM" id="SSF55781">
    <property type="entry name" value="GAF domain-like"/>
    <property type="match status" value="1"/>
</dbReference>
<evidence type="ECO:0000256" key="2">
    <source>
        <dbReference type="ARBA" id="ARBA00023125"/>
    </source>
</evidence>
<dbReference type="InterPro" id="IPR029016">
    <property type="entry name" value="GAF-like_dom_sf"/>
</dbReference>
<keyword evidence="1" id="KW-0805">Transcription regulation</keyword>
<dbReference type="Gene3D" id="1.10.10.10">
    <property type="entry name" value="Winged helix-like DNA-binding domain superfamily/Winged helix DNA-binding domain"/>
    <property type="match status" value="1"/>
</dbReference>
<dbReference type="PANTHER" id="PTHR30136">
    <property type="entry name" value="HELIX-TURN-HELIX TRANSCRIPTIONAL REGULATOR, ICLR FAMILY"/>
    <property type="match status" value="1"/>
</dbReference>
<dbReference type="AlphaFoldDB" id="A0A852U2R2"/>
<proteinExistence type="predicted"/>
<comment type="caution">
    <text evidence="6">The sequence shown here is derived from an EMBL/GenBank/DDBJ whole genome shotgun (WGS) entry which is preliminary data.</text>
</comment>
<keyword evidence="3" id="KW-0804">Transcription</keyword>
<evidence type="ECO:0000256" key="3">
    <source>
        <dbReference type="ARBA" id="ARBA00023163"/>
    </source>
</evidence>
<dbReference type="PROSITE" id="PS51077">
    <property type="entry name" value="HTH_ICLR"/>
    <property type="match status" value="1"/>
</dbReference>
<dbReference type="Proteomes" id="UP000589036">
    <property type="component" value="Unassembled WGS sequence"/>
</dbReference>
<name>A0A852U2R2_9ACTN</name>
<dbReference type="Gene3D" id="3.30.450.40">
    <property type="match status" value="1"/>
</dbReference>
<feature type="domain" description="HTH iclR-type" evidence="4">
    <location>
        <begin position="9"/>
        <end position="69"/>
    </location>
</feature>
<dbReference type="GO" id="GO:0003677">
    <property type="term" value="F:DNA binding"/>
    <property type="evidence" value="ECO:0007669"/>
    <property type="project" value="UniProtKB-KW"/>
</dbReference>
<evidence type="ECO:0000313" key="7">
    <source>
        <dbReference type="Proteomes" id="UP000589036"/>
    </source>
</evidence>
<dbReference type="PANTHER" id="PTHR30136:SF24">
    <property type="entry name" value="HTH-TYPE TRANSCRIPTIONAL REPRESSOR ALLR"/>
    <property type="match status" value="1"/>
</dbReference>
<dbReference type="SMART" id="SM00346">
    <property type="entry name" value="HTH_ICLR"/>
    <property type="match status" value="1"/>
</dbReference>
<evidence type="ECO:0000313" key="6">
    <source>
        <dbReference type="EMBL" id="NYE48434.1"/>
    </source>
</evidence>
<organism evidence="6 7">
    <name type="scientific">Spinactinospora alkalitolerans</name>
    <dbReference type="NCBI Taxonomy" id="687207"/>
    <lineage>
        <taxon>Bacteria</taxon>
        <taxon>Bacillati</taxon>
        <taxon>Actinomycetota</taxon>
        <taxon>Actinomycetes</taxon>
        <taxon>Streptosporangiales</taxon>
        <taxon>Nocardiopsidaceae</taxon>
        <taxon>Spinactinospora</taxon>
    </lineage>
</organism>